<gene>
    <name evidence="2" type="ORF">MNBD_CHLOROFLEXI01-980</name>
</gene>
<reference evidence="2" key="1">
    <citation type="submission" date="2018-06" db="EMBL/GenBank/DDBJ databases">
        <authorList>
            <person name="Zhirakovskaya E."/>
        </authorList>
    </citation>
    <scope>NUCLEOTIDE SEQUENCE</scope>
</reference>
<protein>
    <recommendedName>
        <fullName evidence="1">Transposase Tn5-like N-terminal domain-containing protein</fullName>
    </recommendedName>
</protein>
<feature type="domain" description="Transposase Tn5-like N-terminal" evidence="1">
    <location>
        <begin position="11"/>
        <end position="43"/>
    </location>
</feature>
<organism evidence="2">
    <name type="scientific">hydrothermal vent metagenome</name>
    <dbReference type="NCBI Taxonomy" id="652676"/>
    <lineage>
        <taxon>unclassified sequences</taxon>
        <taxon>metagenomes</taxon>
        <taxon>ecological metagenomes</taxon>
    </lineage>
</organism>
<sequence length="45" mass="4985">MYSDHLNSAPNWCHEELANIDLKDARLDSRCQTLAGAMSAQPNVP</sequence>
<dbReference type="InterPro" id="IPR038215">
    <property type="entry name" value="TN5-like_N_sf"/>
</dbReference>
<name>A0A3B0V9C0_9ZZZZ</name>
<dbReference type="EMBL" id="UOEU01000581">
    <property type="protein sequence ID" value="VAW35392.1"/>
    <property type="molecule type" value="Genomic_DNA"/>
</dbReference>
<dbReference type="Gene3D" id="1.10.246.40">
    <property type="entry name" value="Tn5 transposase, domain 1"/>
    <property type="match status" value="1"/>
</dbReference>
<proteinExistence type="predicted"/>
<evidence type="ECO:0000259" key="1">
    <source>
        <dbReference type="Pfam" id="PF14706"/>
    </source>
</evidence>
<evidence type="ECO:0000313" key="2">
    <source>
        <dbReference type="EMBL" id="VAW35392.1"/>
    </source>
</evidence>
<accession>A0A3B0V9C0</accession>
<feature type="non-terminal residue" evidence="2">
    <location>
        <position position="45"/>
    </location>
</feature>
<dbReference type="AlphaFoldDB" id="A0A3B0V9C0"/>
<dbReference type="Pfam" id="PF14706">
    <property type="entry name" value="Tnp_DNA_bind"/>
    <property type="match status" value="1"/>
</dbReference>
<dbReference type="InterPro" id="IPR014735">
    <property type="entry name" value="Transposase_Tn5-like_N"/>
</dbReference>